<proteinExistence type="predicted"/>
<organism evidence="2 3">
    <name type="scientific">Phaeodactylibacter luteus</name>
    <dbReference type="NCBI Taxonomy" id="1564516"/>
    <lineage>
        <taxon>Bacteria</taxon>
        <taxon>Pseudomonadati</taxon>
        <taxon>Bacteroidota</taxon>
        <taxon>Saprospiria</taxon>
        <taxon>Saprospirales</taxon>
        <taxon>Haliscomenobacteraceae</taxon>
        <taxon>Phaeodactylibacter</taxon>
    </lineage>
</organism>
<dbReference type="RefSeq" id="WP_147168721.1">
    <property type="nucleotide sequence ID" value="NZ_VOOR01000042.1"/>
</dbReference>
<keyword evidence="3" id="KW-1185">Reference proteome</keyword>
<dbReference type="OrthoDB" id="1492926at2"/>
<feature type="signal peptide" evidence="1">
    <location>
        <begin position="1"/>
        <end position="21"/>
    </location>
</feature>
<accession>A0A5C6RJN3</accession>
<protein>
    <recommendedName>
        <fullName evidence="4">DUF4384 domain-containing protein</fullName>
    </recommendedName>
</protein>
<dbReference type="EMBL" id="VOOR01000042">
    <property type="protein sequence ID" value="TXB61900.1"/>
    <property type="molecule type" value="Genomic_DNA"/>
</dbReference>
<dbReference type="Proteomes" id="UP000321580">
    <property type="component" value="Unassembled WGS sequence"/>
</dbReference>
<name>A0A5C6RJN3_9BACT</name>
<evidence type="ECO:0000313" key="2">
    <source>
        <dbReference type="EMBL" id="TXB61900.1"/>
    </source>
</evidence>
<sequence length="194" mass="21537">MAPRFLFLFSALLATATAAFAQCKFATDEVDPFDSTRLVTTQPMPVGLLIPSLYETVDGPKIIEEAQVAFSFTESDQDSLEAFFLTIAAPEYSYLKIESGQNVIIAFSDSSAVPLLNFPDQGTFDKNTNMRIYQHTCLVPLDLFYRMSNFGIVGIRIRYKQKKRTIMLTPEQQEALMEAVRCAAEAVGLAPVSP</sequence>
<keyword evidence="1" id="KW-0732">Signal</keyword>
<gene>
    <name evidence="2" type="ORF">FRY97_16760</name>
</gene>
<dbReference type="AlphaFoldDB" id="A0A5C6RJN3"/>
<evidence type="ECO:0008006" key="4">
    <source>
        <dbReference type="Google" id="ProtNLM"/>
    </source>
</evidence>
<reference evidence="2 3" key="1">
    <citation type="submission" date="2019-08" db="EMBL/GenBank/DDBJ databases">
        <title>Genome of Phaeodactylibacter luteus.</title>
        <authorList>
            <person name="Bowman J.P."/>
        </authorList>
    </citation>
    <scope>NUCLEOTIDE SEQUENCE [LARGE SCALE GENOMIC DNA]</scope>
    <source>
        <strain evidence="2 3">KCTC 42180</strain>
    </source>
</reference>
<feature type="chain" id="PRO_5022856107" description="DUF4384 domain-containing protein" evidence="1">
    <location>
        <begin position="22"/>
        <end position="194"/>
    </location>
</feature>
<comment type="caution">
    <text evidence="2">The sequence shown here is derived from an EMBL/GenBank/DDBJ whole genome shotgun (WGS) entry which is preliminary data.</text>
</comment>
<evidence type="ECO:0000313" key="3">
    <source>
        <dbReference type="Proteomes" id="UP000321580"/>
    </source>
</evidence>
<evidence type="ECO:0000256" key="1">
    <source>
        <dbReference type="SAM" id="SignalP"/>
    </source>
</evidence>